<reference evidence="15 16" key="1">
    <citation type="submission" date="2023-03" db="EMBL/GenBank/DDBJ databases">
        <title>YIM 152171 draft genome.</title>
        <authorList>
            <person name="Yang Z."/>
        </authorList>
    </citation>
    <scope>NUCLEOTIDE SEQUENCE [LARGE SCALE GENOMIC DNA]</scope>
    <source>
        <strain evidence="15 16">YIM 152171</strain>
    </source>
</reference>
<feature type="region of interest" description="Interaction with substrate tRNA" evidence="10">
    <location>
        <begin position="187"/>
        <end position="191"/>
    </location>
</feature>
<evidence type="ECO:0000313" key="15">
    <source>
        <dbReference type="EMBL" id="MDF1586647.1"/>
    </source>
</evidence>
<dbReference type="RefSeq" id="WP_327789062.1">
    <property type="nucleotide sequence ID" value="NZ_JARGEQ010000091.1"/>
</dbReference>
<comment type="caution">
    <text evidence="10">Lacks conserved residue(s) required for the propagation of feature annotation.</text>
</comment>
<evidence type="ECO:0000256" key="8">
    <source>
        <dbReference type="ARBA" id="ARBA00022842"/>
    </source>
</evidence>
<evidence type="ECO:0000256" key="1">
    <source>
        <dbReference type="ARBA" id="ARBA00001946"/>
    </source>
</evidence>
<feature type="site" description="Interaction with substrate tRNA" evidence="10">
    <location>
        <position position="129"/>
    </location>
</feature>
<proteinExistence type="inferred from homology"/>
<dbReference type="GO" id="GO:0005524">
    <property type="term" value="F:ATP binding"/>
    <property type="evidence" value="ECO:0007669"/>
    <property type="project" value="UniProtKB-UniRule"/>
</dbReference>
<evidence type="ECO:0000256" key="14">
    <source>
        <dbReference type="SAM" id="MobiDB-lite"/>
    </source>
</evidence>
<evidence type="ECO:0000256" key="12">
    <source>
        <dbReference type="RuleBase" id="RU003784"/>
    </source>
</evidence>
<dbReference type="InterPro" id="IPR039657">
    <property type="entry name" value="Dimethylallyltransferase"/>
</dbReference>
<protein>
    <recommendedName>
        <fullName evidence="10">tRNA dimethylallyltransferase</fullName>
        <ecNumber evidence="10">2.5.1.75</ecNumber>
    </recommendedName>
    <alternativeName>
        <fullName evidence="10">Dimethylallyl diphosphate:tRNA dimethylallyltransferase</fullName>
        <shortName evidence="10">DMAPP:tRNA dimethylallyltransferase</shortName>
        <shortName evidence="10">DMATase</shortName>
    </alternativeName>
    <alternativeName>
        <fullName evidence="10">Isopentenyl-diphosphate:tRNA isopentenyltransferase</fullName>
        <shortName evidence="10">IPP transferase</shortName>
        <shortName evidence="10">IPPT</shortName>
        <shortName evidence="10">IPTase</shortName>
    </alternativeName>
</protein>
<organism evidence="15 16">
    <name type="scientific">Marinimicrococcus flavescens</name>
    <dbReference type="NCBI Taxonomy" id="3031815"/>
    <lineage>
        <taxon>Bacteria</taxon>
        <taxon>Pseudomonadati</taxon>
        <taxon>Pseudomonadota</taxon>
        <taxon>Alphaproteobacteria</taxon>
        <taxon>Geminicoccales</taxon>
        <taxon>Geminicoccaceae</taxon>
        <taxon>Marinimicrococcus</taxon>
    </lineage>
</organism>
<dbReference type="GO" id="GO:0052381">
    <property type="term" value="F:tRNA dimethylallyltransferase activity"/>
    <property type="evidence" value="ECO:0007669"/>
    <property type="project" value="UniProtKB-UniRule"/>
</dbReference>
<gene>
    <name evidence="10 15" type="primary">miaA</name>
    <name evidence="15" type="ORF">PZ740_09665</name>
</gene>
<evidence type="ECO:0000256" key="9">
    <source>
        <dbReference type="ARBA" id="ARBA00049563"/>
    </source>
</evidence>
<name>A0AAP3XRH6_9PROT</name>
<dbReference type="EC" id="2.5.1.75" evidence="10"/>
<evidence type="ECO:0000256" key="11">
    <source>
        <dbReference type="RuleBase" id="RU003783"/>
    </source>
</evidence>
<evidence type="ECO:0000256" key="6">
    <source>
        <dbReference type="ARBA" id="ARBA00022741"/>
    </source>
</evidence>
<dbReference type="PANTHER" id="PTHR11088">
    <property type="entry name" value="TRNA DIMETHYLALLYLTRANSFERASE"/>
    <property type="match status" value="1"/>
</dbReference>
<evidence type="ECO:0000256" key="10">
    <source>
        <dbReference type="HAMAP-Rule" id="MF_00185"/>
    </source>
</evidence>
<feature type="region of interest" description="Interaction with substrate tRNA" evidence="10">
    <location>
        <begin position="63"/>
        <end position="66"/>
    </location>
</feature>
<dbReference type="InterPro" id="IPR027417">
    <property type="entry name" value="P-loop_NTPase"/>
</dbReference>
<accession>A0AAP3XRH6</accession>
<keyword evidence="5 10" id="KW-0819">tRNA processing</keyword>
<keyword evidence="8 10" id="KW-0460">Magnesium</keyword>
<comment type="caution">
    <text evidence="15">The sequence shown here is derived from an EMBL/GenBank/DDBJ whole genome shotgun (WGS) entry which is preliminary data.</text>
</comment>
<comment type="function">
    <text evidence="2 10 12">Catalyzes the transfer of a dimethylallyl group onto the adenine at position 37 in tRNAs that read codons beginning with uridine, leading to the formation of N6-(dimethylallyl)adenosine (i(6)A).</text>
</comment>
<comment type="cofactor">
    <cofactor evidence="1 10">
        <name>Mg(2+)</name>
        <dbReference type="ChEBI" id="CHEBI:18420"/>
    </cofactor>
</comment>
<sequence>MSQRGSGRIGDQADNGRHRNIARRQGDGVIGALIVIGGSTASGKSALALALAERLGGVIVNADSQQLFADLPILTARPSAADEARAGHRLYGVLGPREQPSAGRWLELVAPVLEELRAAGRPAILTGGTGLYLHALLRGIAVMPPVPAALRERLRAESEDVPAALLHERLRAGDPVMAARLEPGDRQRILRALEILEATGRSLAYWQAQGRRERLDLPPVLAGIALVPPAALVARRIETRFEAMLQAGVLDEVAALAQSCPDAARQPIAKVHGLRELLALREGRLDERTARERINAQIRQYAKRQRTWFRHQLPELRAIEAVGEDPALAAALLEQIAEAGAGQG</sequence>
<keyword evidence="4 10" id="KW-0808">Transferase</keyword>
<dbReference type="NCBIfam" id="TIGR00174">
    <property type="entry name" value="miaA"/>
    <property type="match status" value="1"/>
</dbReference>
<evidence type="ECO:0000256" key="4">
    <source>
        <dbReference type="ARBA" id="ARBA00022679"/>
    </source>
</evidence>
<feature type="site" description="Interaction with substrate tRNA" evidence="10">
    <location>
        <position position="151"/>
    </location>
</feature>
<dbReference type="Proteomes" id="UP001301140">
    <property type="component" value="Unassembled WGS sequence"/>
</dbReference>
<dbReference type="AlphaFoldDB" id="A0AAP3XRH6"/>
<feature type="binding site" evidence="10">
    <location>
        <begin position="38"/>
        <end position="45"/>
    </location>
    <ligand>
        <name>ATP</name>
        <dbReference type="ChEBI" id="CHEBI:30616"/>
    </ligand>
</feature>
<keyword evidence="16" id="KW-1185">Reference proteome</keyword>
<dbReference type="HAMAP" id="MF_00185">
    <property type="entry name" value="IPP_trans"/>
    <property type="match status" value="1"/>
</dbReference>
<evidence type="ECO:0000313" key="16">
    <source>
        <dbReference type="Proteomes" id="UP001301140"/>
    </source>
</evidence>
<evidence type="ECO:0000256" key="5">
    <source>
        <dbReference type="ARBA" id="ARBA00022694"/>
    </source>
</evidence>
<keyword evidence="6 10" id="KW-0547">Nucleotide-binding</keyword>
<dbReference type="Gene3D" id="3.40.50.300">
    <property type="entry name" value="P-loop containing nucleotide triphosphate hydrolases"/>
    <property type="match status" value="1"/>
</dbReference>
<dbReference type="SUPFAM" id="SSF52540">
    <property type="entry name" value="P-loop containing nucleoside triphosphate hydrolases"/>
    <property type="match status" value="1"/>
</dbReference>
<evidence type="ECO:0000256" key="3">
    <source>
        <dbReference type="ARBA" id="ARBA00005842"/>
    </source>
</evidence>
<evidence type="ECO:0000256" key="2">
    <source>
        <dbReference type="ARBA" id="ARBA00003213"/>
    </source>
</evidence>
<feature type="binding site" evidence="10">
    <location>
        <begin position="40"/>
        <end position="45"/>
    </location>
    <ligand>
        <name>substrate</name>
    </ligand>
</feature>
<dbReference type="Gene3D" id="1.10.20.140">
    <property type="match status" value="1"/>
</dbReference>
<comment type="subunit">
    <text evidence="10">Monomer.</text>
</comment>
<dbReference type="EMBL" id="JARGEQ010000091">
    <property type="protein sequence ID" value="MDF1586647.1"/>
    <property type="molecule type" value="Genomic_DNA"/>
</dbReference>
<feature type="region of interest" description="Disordered" evidence="14">
    <location>
        <begin position="1"/>
        <end position="21"/>
    </location>
</feature>
<comment type="similarity">
    <text evidence="3 10 13">Belongs to the IPP transferase family.</text>
</comment>
<dbReference type="Pfam" id="PF01715">
    <property type="entry name" value="IPPT"/>
    <property type="match status" value="1"/>
</dbReference>
<dbReference type="InterPro" id="IPR018022">
    <property type="entry name" value="IPT"/>
</dbReference>
<dbReference type="PANTHER" id="PTHR11088:SF60">
    <property type="entry name" value="TRNA DIMETHYLALLYLTRANSFERASE"/>
    <property type="match status" value="1"/>
</dbReference>
<evidence type="ECO:0000256" key="7">
    <source>
        <dbReference type="ARBA" id="ARBA00022840"/>
    </source>
</evidence>
<comment type="catalytic activity">
    <reaction evidence="9 10 11">
        <text>adenosine(37) in tRNA + dimethylallyl diphosphate = N(6)-dimethylallyladenosine(37) in tRNA + diphosphate</text>
        <dbReference type="Rhea" id="RHEA:26482"/>
        <dbReference type="Rhea" id="RHEA-COMP:10162"/>
        <dbReference type="Rhea" id="RHEA-COMP:10375"/>
        <dbReference type="ChEBI" id="CHEBI:33019"/>
        <dbReference type="ChEBI" id="CHEBI:57623"/>
        <dbReference type="ChEBI" id="CHEBI:74411"/>
        <dbReference type="ChEBI" id="CHEBI:74415"/>
        <dbReference type="EC" id="2.5.1.75"/>
    </reaction>
</comment>
<keyword evidence="7 10" id="KW-0067">ATP-binding</keyword>
<evidence type="ECO:0000256" key="13">
    <source>
        <dbReference type="RuleBase" id="RU003785"/>
    </source>
</evidence>
<dbReference type="GO" id="GO:0006400">
    <property type="term" value="P:tRNA modification"/>
    <property type="evidence" value="ECO:0007669"/>
    <property type="project" value="TreeGrafter"/>
</dbReference>